<evidence type="ECO:0000313" key="2">
    <source>
        <dbReference type="Proteomes" id="UP000177372"/>
    </source>
</evidence>
<dbReference type="AlphaFoldDB" id="A0A1F6EZZ5"/>
<protein>
    <submittedName>
        <fullName evidence="1">Uncharacterized protein</fullName>
    </submittedName>
</protein>
<accession>A0A1F6EZZ5</accession>
<organism evidence="1 2">
    <name type="scientific">Candidatus Kaiserbacteria bacterium RIFCSPLOWO2_01_FULL_54_13</name>
    <dbReference type="NCBI Taxonomy" id="1798512"/>
    <lineage>
        <taxon>Bacteria</taxon>
        <taxon>Candidatus Kaiseribacteriota</taxon>
    </lineage>
</organism>
<dbReference type="Proteomes" id="UP000177372">
    <property type="component" value="Unassembled WGS sequence"/>
</dbReference>
<reference evidence="1 2" key="1">
    <citation type="journal article" date="2016" name="Nat. Commun.">
        <title>Thousands of microbial genomes shed light on interconnected biogeochemical processes in an aquifer system.</title>
        <authorList>
            <person name="Anantharaman K."/>
            <person name="Brown C.T."/>
            <person name="Hug L.A."/>
            <person name="Sharon I."/>
            <person name="Castelle C.J."/>
            <person name="Probst A.J."/>
            <person name="Thomas B.C."/>
            <person name="Singh A."/>
            <person name="Wilkins M.J."/>
            <person name="Karaoz U."/>
            <person name="Brodie E.L."/>
            <person name="Williams K.H."/>
            <person name="Hubbard S.S."/>
            <person name="Banfield J.F."/>
        </authorList>
    </citation>
    <scope>NUCLEOTIDE SEQUENCE [LARGE SCALE GENOMIC DNA]</scope>
</reference>
<gene>
    <name evidence="1" type="ORF">A3A39_03620</name>
</gene>
<name>A0A1F6EZZ5_9BACT</name>
<proteinExistence type="predicted"/>
<dbReference type="EMBL" id="MFLZ01000041">
    <property type="protein sequence ID" value="OGG79179.1"/>
    <property type="molecule type" value="Genomic_DNA"/>
</dbReference>
<evidence type="ECO:0000313" key="1">
    <source>
        <dbReference type="EMBL" id="OGG79179.1"/>
    </source>
</evidence>
<sequence length="88" mass="10264">MAKKPIGANNSTSELFSFVKKQFELQEKLLEKTSEDIRDIRETLLLHDKRFDELESVGRAVQRAIDKDSVKVIDHERRIARLEIRGAR</sequence>
<comment type="caution">
    <text evidence="1">The sequence shown here is derived from an EMBL/GenBank/DDBJ whole genome shotgun (WGS) entry which is preliminary data.</text>
</comment>
<dbReference type="STRING" id="1798512.A3A39_03620"/>